<keyword evidence="3" id="KW-0378">Hydrolase</keyword>
<evidence type="ECO:0000313" key="8">
    <source>
        <dbReference type="EMBL" id="CAF4789168.1"/>
    </source>
</evidence>
<proteinExistence type="inferred from homology"/>
<evidence type="ECO:0000256" key="5">
    <source>
        <dbReference type="SAM" id="SignalP"/>
    </source>
</evidence>
<evidence type="ECO:0000256" key="1">
    <source>
        <dbReference type="ARBA" id="ARBA00005336"/>
    </source>
</evidence>
<dbReference type="Gene3D" id="3.20.20.300">
    <property type="entry name" value="Glycoside hydrolase, family 3, N-terminal domain"/>
    <property type="match status" value="1"/>
</dbReference>
<protein>
    <recommendedName>
        <fullName evidence="6">Fibronectin type III-like domain-containing protein</fullName>
    </recommendedName>
</protein>
<dbReference type="GO" id="GO:0046556">
    <property type="term" value="F:alpha-L-arabinofuranosidase activity"/>
    <property type="evidence" value="ECO:0007669"/>
    <property type="project" value="TreeGrafter"/>
</dbReference>
<evidence type="ECO:0000313" key="7">
    <source>
        <dbReference type="EMBL" id="CAF3507510.1"/>
    </source>
</evidence>
<dbReference type="PANTHER" id="PTHR42721">
    <property type="entry name" value="SUGAR HYDROLASE-RELATED"/>
    <property type="match status" value="1"/>
</dbReference>
<evidence type="ECO:0000259" key="6">
    <source>
        <dbReference type="SMART" id="SM01217"/>
    </source>
</evidence>
<dbReference type="Pfam" id="PF00933">
    <property type="entry name" value="Glyco_hydro_3"/>
    <property type="match status" value="1"/>
</dbReference>
<gene>
    <name evidence="7" type="ORF">GRG538_LOCUS17987</name>
    <name evidence="8" type="ORF">QYT958_LOCUS23176</name>
</gene>
<dbReference type="InterPro" id="IPR002772">
    <property type="entry name" value="Glyco_hydro_3_C"/>
</dbReference>
<dbReference type="SUPFAM" id="SSF52279">
    <property type="entry name" value="Beta-D-glucan exohydrolase, C-terminal domain"/>
    <property type="match status" value="1"/>
</dbReference>
<feature type="domain" description="Fibronectin type III-like" evidence="6">
    <location>
        <begin position="670"/>
        <end position="741"/>
    </location>
</feature>
<dbReference type="Gene3D" id="3.40.50.1700">
    <property type="entry name" value="Glycoside hydrolase family 3 C-terminal domain"/>
    <property type="match status" value="1"/>
</dbReference>
<dbReference type="InterPro" id="IPR044993">
    <property type="entry name" value="BXL"/>
</dbReference>
<evidence type="ECO:0000256" key="3">
    <source>
        <dbReference type="ARBA" id="ARBA00022801"/>
    </source>
</evidence>
<evidence type="ECO:0000313" key="9">
    <source>
        <dbReference type="Proteomes" id="UP000663872"/>
    </source>
</evidence>
<dbReference type="Proteomes" id="UP000663872">
    <property type="component" value="Unassembled WGS sequence"/>
</dbReference>
<feature type="signal peptide" evidence="5">
    <location>
        <begin position="1"/>
        <end position="19"/>
    </location>
</feature>
<keyword evidence="2 5" id="KW-0732">Signal</keyword>
<dbReference type="InterPro" id="IPR036881">
    <property type="entry name" value="Glyco_hydro_3_C_sf"/>
</dbReference>
<keyword evidence="4" id="KW-0326">Glycosidase</keyword>
<dbReference type="Pfam" id="PF01915">
    <property type="entry name" value="Glyco_hydro_3_C"/>
    <property type="match status" value="1"/>
</dbReference>
<sequence length="756" mass="84438">MQYIFILFTIRIVWTNGQSGNFPDCKSGPLSSFPICNQSLPSRQRAADLISRMTIMEKISYMITTADTIPRLGLPKYEWWSEALHGLGYSPGVVFGGDLPAATSFPMPINIGATFNMRLVHDIANIISTEARAFNNEGRAGLTFFTPNINIFRDPRWGRGQETPGEDPFLTSQYVYALIEGLQRGDDERYLKIAANCKHFDAYDLENWNGTNRHHFDAKVTDQDLVETYLPSFKTCIQDAQVASIMCSYNSINGIPACAHQFLLETIARESFHLNGFVVSDCGAIGNILYTHHYTSTVEDTVAVALHAGTDLECGVFYLFHLYDALNSKKIVETDIDQSLMRTLDVLIRLGWFDPPEQQIYRQLNKNNVDTLEARQLSLISAQESIVLLKNVDQALPLNINLLKNKKIALIGPTADATVTMQGIYHGQAPFLIDPVTGFKNLTAGNFINIEHARGCEISSHNEKDFAAAIELARSSDIVFFFGGIDHTIEHEGVDRKSIDLPDIQLTLIKQLEKVARSPLHVVIMSGGGVDLSYIRDSTQCASLLWIGYPGQSGGLGVATVVFGQYNPAGRLPVTIYPASYVDEVSMFDMQMRSSANNPGRTYKFYTGKAVYEFGYGLSYTTFNYTWNNNTIVSLYSIQSLIENNHNFLRTIISLIRVNVTNTGNMAGDDVVLAYVAQPNTINNQTVPFKQLFGFERIHLAINETKEVFFPFTIEAALAVTRDGSKWLYSGLYRIFVGQQQHMFSIELRGQSARLA</sequence>
<dbReference type="InterPro" id="IPR017853">
    <property type="entry name" value="GH"/>
</dbReference>
<dbReference type="SUPFAM" id="SSF51445">
    <property type="entry name" value="(Trans)glycosidases"/>
    <property type="match status" value="1"/>
</dbReference>
<dbReference type="PANTHER" id="PTHR42721:SF3">
    <property type="entry name" value="BETA-D-XYLOSIDASE 5-RELATED"/>
    <property type="match status" value="1"/>
</dbReference>
<name>A0A818HF47_9BILA</name>
<dbReference type="InterPro" id="IPR001764">
    <property type="entry name" value="Glyco_hydro_3_N"/>
</dbReference>
<dbReference type="GO" id="GO:0045493">
    <property type="term" value="P:xylan catabolic process"/>
    <property type="evidence" value="ECO:0007669"/>
    <property type="project" value="InterPro"/>
</dbReference>
<dbReference type="Proteomes" id="UP000663848">
    <property type="component" value="Unassembled WGS sequence"/>
</dbReference>
<dbReference type="Pfam" id="PF14310">
    <property type="entry name" value="Fn3-like"/>
    <property type="match status" value="1"/>
</dbReference>
<dbReference type="PRINTS" id="PR00133">
    <property type="entry name" value="GLHYDRLASE3"/>
</dbReference>
<comment type="similarity">
    <text evidence="1">Belongs to the glycosyl hydrolase 3 family.</text>
</comment>
<dbReference type="InterPro" id="IPR013783">
    <property type="entry name" value="Ig-like_fold"/>
</dbReference>
<accession>A0A818HF47</accession>
<comment type="caution">
    <text evidence="7">The sequence shown here is derived from an EMBL/GenBank/DDBJ whole genome shotgun (WGS) entry which is preliminary data.</text>
</comment>
<feature type="chain" id="PRO_5035614968" description="Fibronectin type III-like domain-containing protein" evidence="5">
    <location>
        <begin position="20"/>
        <end position="756"/>
    </location>
</feature>
<organism evidence="7 9">
    <name type="scientific">Rotaria socialis</name>
    <dbReference type="NCBI Taxonomy" id="392032"/>
    <lineage>
        <taxon>Eukaryota</taxon>
        <taxon>Metazoa</taxon>
        <taxon>Spiralia</taxon>
        <taxon>Gnathifera</taxon>
        <taxon>Rotifera</taxon>
        <taxon>Eurotatoria</taxon>
        <taxon>Bdelloidea</taxon>
        <taxon>Philodinida</taxon>
        <taxon>Philodinidae</taxon>
        <taxon>Rotaria</taxon>
    </lineage>
</organism>
<dbReference type="SMART" id="SM01217">
    <property type="entry name" value="Fn3_like"/>
    <property type="match status" value="1"/>
</dbReference>
<reference evidence="7" key="1">
    <citation type="submission" date="2021-02" db="EMBL/GenBank/DDBJ databases">
        <authorList>
            <person name="Nowell W R."/>
        </authorList>
    </citation>
    <scope>NUCLEOTIDE SEQUENCE</scope>
</reference>
<dbReference type="GO" id="GO:0009044">
    <property type="term" value="F:xylan 1,4-beta-xylosidase activity"/>
    <property type="evidence" value="ECO:0007669"/>
    <property type="project" value="InterPro"/>
</dbReference>
<dbReference type="AlphaFoldDB" id="A0A818HF47"/>
<evidence type="ECO:0000256" key="4">
    <source>
        <dbReference type="ARBA" id="ARBA00023295"/>
    </source>
</evidence>
<dbReference type="EMBL" id="CAJOBR010004626">
    <property type="protein sequence ID" value="CAF4789168.1"/>
    <property type="molecule type" value="Genomic_DNA"/>
</dbReference>
<dbReference type="EMBL" id="CAJNYT010002946">
    <property type="protein sequence ID" value="CAF3507510.1"/>
    <property type="molecule type" value="Genomic_DNA"/>
</dbReference>
<dbReference type="Gene3D" id="2.60.40.10">
    <property type="entry name" value="Immunoglobulins"/>
    <property type="match status" value="1"/>
</dbReference>
<dbReference type="GO" id="GO:0031222">
    <property type="term" value="P:arabinan catabolic process"/>
    <property type="evidence" value="ECO:0007669"/>
    <property type="project" value="TreeGrafter"/>
</dbReference>
<dbReference type="InterPro" id="IPR036962">
    <property type="entry name" value="Glyco_hydro_3_N_sf"/>
</dbReference>
<evidence type="ECO:0000256" key="2">
    <source>
        <dbReference type="ARBA" id="ARBA00022729"/>
    </source>
</evidence>
<dbReference type="InterPro" id="IPR026891">
    <property type="entry name" value="Fn3-like"/>
</dbReference>